<dbReference type="Proteomes" id="UP000515514">
    <property type="component" value="Chromosome"/>
</dbReference>
<keyword evidence="1" id="KW-0472">Membrane</keyword>
<feature type="transmembrane region" description="Helical" evidence="1">
    <location>
        <begin position="31"/>
        <end position="53"/>
    </location>
</feature>
<gene>
    <name evidence="2" type="ORF">ALE3EI_1892</name>
</gene>
<protein>
    <recommendedName>
        <fullName evidence="4">Glycerophosphoryl diester phosphodiesterase membrane domain-containing protein</fullName>
    </recommendedName>
</protein>
<organism evidence="2 3">
    <name type="scientific">Constantimarinum furrinae</name>
    <dbReference type="NCBI Taxonomy" id="2562285"/>
    <lineage>
        <taxon>Bacteria</taxon>
        <taxon>Pseudomonadati</taxon>
        <taxon>Bacteroidota</taxon>
        <taxon>Flavobacteriia</taxon>
        <taxon>Flavobacteriales</taxon>
        <taxon>Flavobacteriaceae</taxon>
        <taxon>Altibacter/Constantimarinum group</taxon>
        <taxon>Constantimarinum</taxon>
    </lineage>
</organism>
<reference evidence="2 3" key="1">
    <citation type="submission" date="2020-04" db="EMBL/GenBank/DDBJ databases">
        <title>Genome sequence of Altibacter aquimarinus strain ALE3EI.</title>
        <authorList>
            <person name="Oh H.-M."/>
            <person name="Jang D."/>
        </authorList>
    </citation>
    <scope>NUCLEOTIDE SEQUENCE [LARGE SCALE GENOMIC DNA]</scope>
    <source>
        <strain evidence="2 3">ALE3EI</strain>
    </source>
</reference>
<feature type="transmembrane region" description="Helical" evidence="1">
    <location>
        <begin position="240"/>
        <end position="269"/>
    </location>
</feature>
<dbReference type="RefSeq" id="WP_186988093.1">
    <property type="nucleotide sequence ID" value="NZ_CP052909.1"/>
</dbReference>
<sequence>MKEKIQFRKQRELGTILTDLFKFLRLNGVQLFGLIFRIAGPALLVVVLSYVYYMQTVFGGMGGSGWMTSSSTGFGEGVGFLIALVLLLVSAMVYYALLYGTVLHSIKSYVENNGMIVKEEVTAGVRANFWSLLGMSILVGIMVFFGALFCLAPGIFLAVVLSLTYAIHVFEKRDVTDSISYSFSLIKGEWWITFATYLVLIIIYYILLMIFQVPQYIYFFVKGIAFAETVSADPSDMFDWVYMVLSSIGVIAQYLLQAIIVIATALIYYNLNEKKHFTGTMETIESIGNRED</sequence>
<feature type="transmembrane region" description="Helical" evidence="1">
    <location>
        <begin position="73"/>
        <end position="97"/>
    </location>
</feature>
<feature type="transmembrane region" description="Helical" evidence="1">
    <location>
        <begin position="151"/>
        <end position="170"/>
    </location>
</feature>
<accession>A0A7G8PVS3</accession>
<proteinExistence type="predicted"/>
<keyword evidence="1" id="KW-1133">Transmembrane helix</keyword>
<keyword evidence="1" id="KW-0812">Transmembrane</keyword>
<keyword evidence="3" id="KW-1185">Reference proteome</keyword>
<dbReference type="KEGG" id="alti:ALE3EI_1892"/>
<dbReference type="AlphaFoldDB" id="A0A7G8PVS3"/>
<evidence type="ECO:0000313" key="2">
    <source>
        <dbReference type="EMBL" id="QNJ98439.1"/>
    </source>
</evidence>
<name>A0A7G8PVS3_9FLAO</name>
<evidence type="ECO:0008006" key="4">
    <source>
        <dbReference type="Google" id="ProtNLM"/>
    </source>
</evidence>
<feature type="transmembrane region" description="Helical" evidence="1">
    <location>
        <begin position="190"/>
        <end position="211"/>
    </location>
</feature>
<evidence type="ECO:0000256" key="1">
    <source>
        <dbReference type="SAM" id="Phobius"/>
    </source>
</evidence>
<evidence type="ECO:0000313" key="3">
    <source>
        <dbReference type="Proteomes" id="UP000515514"/>
    </source>
</evidence>
<feature type="transmembrane region" description="Helical" evidence="1">
    <location>
        <begin position="127"/>
        <end position="145"/>
    </location>
</feature>
<dbReference type="EMBL" id="CP052909">
    <property type="protein sequence ID" value="QNJ98439.1"/>
    <property type="molecule type" value="Genomic_DNA"/>
</dbReference>